<dbReference type="PANTHER" id="PTHR21198">
    <property type="entry name" value="GLUTAMATE RACEMASE"/>
    <property type="match status" value="1"/>
</dbReference>
<evidence type="ECO:0008006" key="5">
    <source>
        <dbReference type="Google" id="ProtNLM"/>
    </source>
</evidence>
<reference evidence="3 4" key="1">
    <citation type="submission" date="2019-07" db="EMBL/GenBank/DDBJ databases">
        <title>Genomics analysis of Aphanomyces spp. identifies a new class of oomycete effector associated with host adaptation.</title>
        <authorList>
            <person name="Gaulin E."/>
        </authorList>
    </citation>
    <scope>NUCLEOTIDE SEQUENCE [LARGE SCALE GENOMIC DNA]</scope>
    <source>
        <strain evidence="3 4">ATCC 201684</strain>
    </source>
</reference>
<gene>
    <name evidence="3" type="ORF">Ae201684_008841</name>
</gene>
<name>A0A6G0X3A8_9STRA</name>
<comment type="caution">
    <text evidence="3">The sequence shown here is derived from an EMBL/GenBank/DDBJ whole genome shotgun (WGS) entry which is preliminary data.</text>
</comment>
<dbReference type="Gene3D" id="3.40.50.1860">
    <property type="match status" value="2"/>
</dbReference>
<dbReference type="Proteomes" id="UP000481153">
    <property type="component" value="Unassembled WGS sequence"/>
</dbReference>
<keyword evidence="4" id="KW-1185">Reference proteome</keyword>
<evidence type="ECO:0000256" key="1">
    <source>
        <dbReference type="ARBA" id="ARBA00023235"/>
    </source>
</evidence>
<dbReference type="SUPFAM" id="SSF53681">
    <property type="entry name" value="Aspartate/glutamate racemase"/>
    <property type="match status" value="2"/>
</dbReference>
<keyword evidence="1" id="KW-0413">Isomerase</keyword>
<dbReference type="InterPro" id="IPR001920">
    <property type="entry name" value="Asp/Glu_race"/>
</dbReference>
<protein>
    <recommendedName>
        <fullName evidence="5">Aspartate racemase</fullName>
    </recommendedName>
</protein>
<dbReference type="VEuPathDB" id="FungiDB:AeMF1_007286"/>
<dbReference type="Pfam" id="PF01177">
    <property type="entry name" value="Asp_Glu_race"/>
    <property type="match status" value="1"/>
</dbReference>
<organism evidence="3 4">
    <name type="scientific">Aphanomyces euteiches</name>
    <dbReference type="NCBI Taxonomy" id="100861"/>
    <lineage>
        <taxon>Eukaryota</taxon>
        <taxon>Sar</taxon>
        <taxon>Stramenopiles</taxon>
        <taxon>Oomycota</taxon>
        <taxon>Saprolegniomycetes</taxon>
        <taxon>Saprolegniales</taxon>
        <taxon>Verrucalvaceae</taxon>
        <taxon>Aphanomyces</taxon>
    </lineage>
</organism>
<dbReference type="AlphaFoldDB" id="A0A6G0X3A8"/>
<feature type="region of interest" description="Disordered" evidence="2">
    <location>
        <begin position="283"/>
        <end position="308"/>
    </location>
</feature>
<accession>A0A6G0X3A8</accession>
<dbReference type="PANTHER" id="PTHR21198:SF3">
    <property type="entry name" value="GLUTAMATE RACEMASE"/>
    <property type="match status" value="1"/>
</dbReference>
<dbReference type="EMBL" id="VJMJ01000114">
    <property type="protein sequence ID" value="KAF0734380.1"/>
    <property type="molecule type" value="Genomic_DNA"/>
</dbReference>
<feature type="compositionally biased region" description="Acidic residues" evidence="2">
    <location>
        <begin position="291"/>
        <end position="306"/>
    </location>
</feature>
<proteinExistence type="predicted"/>
<dbReference type="InterPro" id="IPR015942">
    <property type="entry name" value="Asp/Glu/hydantoin_racemase"/>
</dbReference>
<sequence length="324" mass="35398">MPQETLLGILGGVGPAAGLVLHQAILRHTQNHGTDQGHLDVVHISRSADITARPAFLAQNGTDDEMENPAMGMARSLKMLVHAAVSRPAKLVVGVPCNTFHAPPIWDVFAAAVDELDPSAHVVLLHMLQETVRMIRDIAPHAQKIGVMSTTGSRKERIFDNLLEPLGYTVIQVPESVQEALNDSIFNTEWGIKSTAPTIHPRAIENFQSYARILINLGADVTILGCTEIPMALSGSEVDGMLLVDPMVALARAMIREADPSKLVPLDMRLDLQSRIVGKPKRTLRSVRSGDDDDDTGTELLDDYDSDNDREAPVNVDAFRFCFY</sequence>
<evidence type="ECO:0000256" key="2">
    <source>
        <dbReference type="SAM" id="MobiDB-lite"/>
    </source>
</evidence>
<evidence type="ECO:0000313" key="4">
    <source>
        <dbReference type="Proteomes" id="UP000481153"/>
    </source>
</evidence>
<evidence type="ECO:0000313" key="3">
    <source>
        <dbReference type="EMBL" id="KAF0734380.1"/>
    </source>
</evidence>
<dbReference type="GO" id="GO:0047661">
    <property type="term" value="F:amino-acid racemase activity"/>
    <property type="evidence" value="ECO:0007669"/>
    <property type="project" value="InterPro"/>
</dbReference>